<keyword evidence="4" id="KW-1005">Bacterial flagellum biogenesis</keyword>
<comment type="similarity">
    <text evidence="1">Belongs to the FlgM family.</text>
</comment>
<keyword evidence="5" id="KW-0805">Transcription regulation</keyword>
<sequence>MRIDGFNKIGQILNSGKVSKVKKTDAISYGDKLELSRTGNDYTLAKQVISQIPDVRTDKINEIKKRMEAGTYNVSMEEVAEKIVNRYFDELI</sequence>
<evidence type="ECO:0000256" key="6">
    <source>
        <dbReference type="ARBA" id="ARBA00023163"/>
    </source>
</evidence>
<dbReference type="OrthoDB" id="1767600at2"/>
<dbReference type="GO" id="GO:0045892">
    <property type="term" value="P:negative regulation of DNA-templated transcription"/>
    <property type="evidence" value="ECO:0007669"/>
    <property type="project" value="InterPro"/>
</dbReference>
<evidence type="ECO:0000313" key="8">
    <source>
        <dbReference type="EMBL" id="CRZ35212.1"/>
    </source>
</evidence>
<proteinExistence type="inferred from homology"/>
<dbReference type="SUPFAM" id="SSF101498">
    <property type="entry name" value="Anti-sigma factor FlgM"/>
    <property type="match status" value="1"/>
</dbReference>
<keyword evidence="9" id="KW-1185">Reference proteome</keyword>
<evidence type="ECO:0000256" key="5">
    <source>
        <dbReference type="ARBA" id="ARBA00023015"/>
    </source>
</evidence>
<evidence type="ECO:0000313" key="9">
    <source>
        <dbReference type="Proteomes" id="UP000236497"/>
    </source>
</evidence>
<evidence type="ECO:0000259" key="7">
    <source>
        <dbReference type="Pfam" id="PF04316"/>
    </source>
</evidence>
<evidence type="ECO:0000256" key="1">
    <source>
        <dbReference type="ARBA" id="ARBA00005322"/>
    </source>
</evidence>
<gene>
    <name evidence="8" type="ORF">HHT355_2014</name>
</gene>
<organism evidence="8 9">
    <name type="scientific">Herbinix hemicellulosilytica</name>
    <dbReference type="NCBI Taxonomy" id="1564487"/>
    <lineage>
        <taxon>Bacteria</taxon>
        <taxon>Bacillati</taxon>
        <taxon>Bacillota</taxon>
        <taxon>Clostridia</taxon>
        <taxon>Lachnospirales</taxon>
        <taxon>Lachnospiraceae</taxon>
        <taxon>Herbinix</taxon>
    </lineage>
</organism>
<keyword evidence="3" id="KW-0678">Repressor</keyword>
<dbReference type="NCBIfam" id="TIGR03824">
    <property type="entry name" value="FlgM_jcvi"/>
    <property type="match status" value="1"/>
</dbReference>
<feature type="domain" description="Anti-sigma-28 factor FlgM C-terminal" evidence="7">
    <location>
        <begin position="31"/>
        <end position="85"/>
    </location>
</feature>
<dbReference type="InterPro" id="IPR007412">
    <property type="entry name" value="FlgM"/>
</dbReference>
<protein>
    <recommendedName>
        <fullName evidence="2">Negative regulator of flagellin synthesis</fullName>
    </recommendedName>
</protein>
<evidence type="ECO:0000256" key="2">
    <source>
        <dbReference type="ARBA" id="ARBA00017823"/>
    </source>
</evidence>
<name>A0A0H5SI84_HERHM</name>
<dbReference type="GO" id="GO:0044781">
    <property type="term" value="P:bacterial-type flagellum organization"/>
    <property type="evidence" value="ECO:0007669"/>
    <property type="project" value="UniProtKB-KW"/>
</dbReference>
<reference evidence="8 9" key="1">
    <citation type="submission" date="2015-06" db="EMBL/GenBank/DDBJ databases">
        <authorList>
            <person name="Wibberg Daniel"/>
        </authorList>
    </citation>
    <scope>NUCLEOTIDE SEQUENCE [LARGE SCALE GENOMIC DNA]</scope>
    <source>
        <strain evidence="8 9">T3/55T</strain>
    </source>
</reference>
<dbReference type="InterPro" id="IPR035890">
    <property type="entry name" value="Anti-sigma-28_factor_FlgM_sf"/>
</dbReference>
<keyword evidence="6" id="KW-0804">Transcription</keyword>
<dbReference type="AlphaFoldDB" id="A0A0H5SI84"/>
<accession>A0A0H5SI84</accession>
<dbReference type="RefSeq" id="WP_103203303.1">
    <property type="nucleotide sequence ID" value="NZ_CVTD020000023.1"/>
</dbReference>
<dbReference type="Proteomes" id="UP000236497">
    <property type="component" value="Unassembled WGS sequence"/>
</dbReference>
<dbReference type="Pfam" id="PF04316">
    <property type="entry name" value="FlgM"/>
    <property type="match status" value="1"/>
</dbReference>
<evidence type="ECO:0000256" key="3">
    <source>
        <dbReference type="ARBA" id="ARBA00022491"/>
    </source>
</evidence>
<dbReference type="InterPro" id="IPR031316">
    <property type="entry name" value="FlgM_C"/>
</dbReference>
<evidence type="ECO:0000256" key="4">
    <source>
        <dbReference type="ARBA" id="ARBA00022795"/>
    </source>
</evidence>
<dbReference type="EMBL" id="CVTD020000023">
    <property type="protein sequence ID" value="CRZ35212.1"/>
    <property type="molecule type" value="Genomic_DNA"/>
</dbReference>